<name>A0A0A9G2K4_ARUDO</name>
<protein>
    <submittedName>
        <fullName evidence="1">Uncharacterized protein</fullName>
    </submittedName>
</protein>
<dbReference type="AlphaFoldDB" id="A0A0A9G2K4"/>
<evidence type="ECO:0000313" key="1">
    <source>
        <dbReference type="EMBL" id="JAE14873.1"/>
    </source>
</evidence>
<organism evidence="1">
    <name type="scientific">Arundo donax</name>
    <name type="common">Giant reed</name>
    <name type="synonym">Donax arundinaceus</name>
    <dbReference type="NCBI Taxonomy" id="35708"/>
    <lineage>
        <taxon>Eukaryota</taxon>
        <taxon>Viridiplantae</taxon>
        <taxon>Streptophyta</taxon>
        <taxon>Embryophyta</taxon>
        <taxon>Tracheophyta</taxon>
        <taxon>Spermatophyta</taxon>
        <taxon>Magnoliopsida</taxon>
        <taxon>Liliopsida</taxon>
        <taxon>Poales</taxon>
        <taxon>Poaceae</taxon>
        <taxon>PACMAD clade</taxon>
        <taxon>Arundinoideae</taxon>
        <taxon>Arundineae</taxon>
        <taxon>Arundo</taxon>
    </lineage>
</organism>
<reference evidence="1" key="2">
    <citation type="journal article" date="2015" name="Data Brief">
        <title>Shoot transcriptome of the giant reed, Arundo donax.</title>
        <authorList>
            <person name="Barrero R.A."/>
            <person name="Guerrero F.D."/>
            <person name="Moolhuijzen P."/>
            <person name="Goolsby J.A."/>
            <person name="Tidwell J."/>
            <person name="Bellgard S.E."/>
            <person name="Bellgard M.I."/>
        </authorList>
    </citation>
    <scope>NUCLEOTIDE SEQUENCE</scope>
    <source>
        <tissue evidence="1">Shoot tissue taken approximately 20 cm above the soil surface</tissue>
    </source>
</reference>
<reference evidence="1" key="1">
    <citation type="submission" date="2014-09" db="EMBL/GenBank/DDBJ databases">
        <authorList>
            <person name="Magalhaes I.L.F."/>
            <person name="Oliveira U."/>
            <person name="Santos F.R."/>
            <person name="Vidigal T.H.D.A."/>
            <person name="Brescovit A.D."/>
            <person name="Santos A.J."/>
        </authorList>
    </citation>
    <scope>NUCLEOTIDE SEQUENCE</scope>
    <source>
        <tissue evidence="1">Shoot tissue taken approximately 20 cm above the soil surface</tissue>
    </source>
</reference>
<proteinExistence type="predicted"/>
<accession>A0A0A9G2K4</accession>
<sequence>MSHLMLHKNTLECSLSCLTC</sequence>
<dbReference type="EMBL" id="GBRH01183023">
    <property type="protein sequence ID" value="JAE14873.1"/>
    <property type="molecule type" value="Transcribed_RNA"/>
</dbReference>